<name>A0A8S1YGK3_PAROT</name>
<reference evidence="1" key="1">
    <citation type="submission" date="2021-01" db="EMBL/GenBank/DDBJ databases">
        <authorList>
            <consortium name="Genoscope - CEA"/>
            <person name="William W."/>
        </authorList>
    </citation>
    <scope>NUCLEOTIDE SEQUENCE</scope>
</reference>
<proteinExistence type="predicted"/>
<evidence type="ECO:0000313" key="2">
    <source>
        <dbReference type="Proteomes" id="UP000683925"/>
    </source>
</evidence>
<evidence type="ECO:0000313" key="1">
    <source>
        <dbReference type="EMBL" id="CAD8212681.1"/>
    </source>
</evidence>
<gene>
    <name evidence="1" type="ORF">POCTA_138.1.T1580138</name>
</gene>
<comment type="caution">
    <text evidence="1">The sequence shown here is derived from an EMBL/GenBank/DDBJ whole genome shotgun (WGS) entry which is preliminary data.</text>
</comment>
<dbReference type="EMBL" id="CAJJDP010000160">
    <property type="protein sequence ID" value="CAD8212681.1"/>
    <property type="molecule type" value="Genomic_DNA"/>
</dbReference>
<dbReference type="Proteomes" id="UP000683925">
    <property type="component" value="Unassembled WGS sequence"/>
</dbReference>
<accession>A0A8S1YGK3</accession>
<keyword evidence="2" id="KW-1185">Reference proteome</keyword>
<dbReference type="AlphaFoldDB" id="A0A8S1YGK3"/>
<organism evidence="1 2">
    <name type="scientific">Paramecium octaurelia</name>
    <dbReference type="NCBI Taxonomy" id="43137"/>
    <lineage>
        <taxon>Eukaryota</taxon>
        <taxon>Sar</taxon>
        <taxon>Alveolata</taxon>
        <taxon>Ciliophora</taxon>
        <taxon>Intramacronucleata</taxon>
        <taxon>Oligohymenophorea</taxon>
        <taxon>Peniculida</taxon>
        <taxon>Parameciidae</taxon>
        <taxon>Paramecium</taxon>
    </lineage>
</organism>
<sequence>MYNRSLQLCIIKEQAYKLHYQQQSRKKATSFQLFQPVQTANVQHDEQCQLCYVAKILPPSSQRKLTSLNSIKQDQIRGYIIHKPQLRINTTAEVNAVIRTTQQKLRITSSNQCIYFNKYQQSLEAKPIQRGVENALQYLLHQPLDDLMECSKQLIQSQAITIISLCI</sequence>
<protein>
    <submittedName>
        <fullName evidence="1">Uncharacterized protein</fullName>
    </submittedName>
</protein>